<accession>A0AAV2QHZ5</accession>
<dbReference type="SMART" id="SM00360">
    <property type="entry name" value="RRM"/>
    <property type="match status" value="1"/>
</dbReference>
<keyword evidence="6" id="KW-1185">Reference proteome</keyword>
<evidence type="ECO:0000256" key="1">
    <source>
        <dbReference type="ARBA" id="ARBA00022884"/>
    </source>
</evidence>
<sequence length="297" mass="33217">MPLKTKIFVAKLPPSVEDFRLRKLFERFGEVTEVANMGNYAFVHMATEDQASDAIENLNNYEIDGVSINVVPSTGEKRGGGGGGGGGGGRGGGRGGFRGGRGGPPMGRGGPMGRPGPYDRPPMDRFGPPMGRDRYDPPMDRYGPPMGDRYGPPMKRGFDDYDRMDRRGPPMERRPLPMDDRRPLPMDDRRPMPAIDDRRPLPMARDPYDRYDAYDRMGRRSPPPMSMSMARRSPPPMERRAPMGYDRREDLYGRRPERDPYGAPGGGMDRFAAARERSPPRGFGAPMARDPIPPRRF</sequence>
<gene>
    <name evidence="5" type="ORF">MNOR_LOCUS12271</name>
</gene>
<evidence type="ECO:0000256" key="3">
    <source>
        <dbReference type="SAM" id="MobiDB-lite"/>
    </source>
</evidence>
<dbReference type="InterPro" id="IPR035979">
    <property type="entry name" value="RBD_domain_sf"/>
</dbReference>
<dbReference type="PROSITE" id="PS50102">
    <property type="entry name" value="RRM"/>
    <property type="match status" value="1"/>
</dbReference>
<dbReference type="Proteomes" id="UP001497623">
    <property type="component" value="Unassembled WGS sequence"/>
</dbReference>
<feature type="domain" description="RRM" evidence="4">
    <location>
        <begin position="5"/>
        <end position="75"/>
    </location>
</feature>
<dbReference type="PANTHER" id="PTHR48025:SF1">
    <property type="entry name" value="RRM DOMAIN-CONTAINING PROTEIN"/>
    <property type="match status" value="1"/>
</dbReference>
<organism evidence="5 6">
    <name type="scientific">Meganyctiphanes norvegica</name>
    <name type="common">Northern krill</name>
    <name type="synonym">Thysanopoda norvegica</name>
    <dbReference type="NCBI Taxonomy" id="48144"/>
    <lineage>
        <taxon>Eukaryota</taxon>
        <taxon>Metazoa</taxon>
        <taxon>Ecdysozoa</taxon>
        <taxon>Arthropoda</taxon>
        <taxon>Crustacea</taxon>
        <taxon>Multicrustacea</taxon>
        <taxon>Malacostraca</taxon>
        <taxon>Eumalacostraca</taxon>
        <taxon>Eucarida</taxon>
        <taxon>Euphausiacea</taxon>
        <taxon>Euphausiidae</taxon>
        <taxon>Meganyctiphanes</taxon>
    </lineage>
</organism>
<evidence type="ECO:0000256" key="2">
    <source>
        <dbReference type="PROSITE-ProRule" id="PRU00176"/>
    </source>
</evidence>
<proteinExistence type="predicted"/>
<feature type="compositionally biased region" description="Basic and acidic residues" evidence="3">
    <location>
        <begin position="156"/>
        <end position="218"/>
    </location>
</feature>
<dbReference type="EMBL" id="CAXKWB010006693">
    <property type="protein sequence ID" value="CAL4083940.1"/>
    <property type="molecule type" value="Genomic_DNA"/>
</dbReference>
<feature type="region of interest" description="Disordered" evidence="3">
    <location>
        <begin position="72"/>
        <end position="297"/>
    </location>
</feature>
<dbReference type="InterPro" id="IPR000504">
    <property type="entry name" value="RRM_dom"/>
</dbReference>
<dbReference type="Gene3D" id="3.30.70.330">
    <property type="match status" value="1"/>
</dbReference>
<dbReference type="InterPro" id="IPR012677">
    <property type="entry name" value="Nucleotide-bd_a/b_plait_sf"/>
</dbReference>
<dbReference type="Pfam" id="PF00076">
    <property type="entry name" value="RRM_1"/>
    <property type="match status" value="1"/>
</dbReference>
<feature type="compositionally biased region" description="Gly residues" evidence="3">
    <location>
        <begin position="80"/>
        <end position="113"/>
    </location>
</feature>
<dbReference type="GO" id="GO:0005634">
    <property type="term" value="C:nucleus"/>
    <property type="evidence" value="ECO:0007669"/>
    <property type="project" value="TreeGrafter"/>
</dbReference>
<name>A0AAV2QHZ5_MEGNR</name>
<reference evidence="5 6" key="1">
    <citation type="submission" date="2024-05" db="EMBL/GenBank/DDBJ databases">
        <authorList>
            <person name="Wallberg A."/>
        </authorList>
    </citation>
    <scope>NUCLEOTIDE SEQUENCE [LARGE SCALE GENOMIC DNA]</scope>
</reference>
<keyword evidence="1 2" id="KW-0694">RNA-binding</keyword>
<comment type="caution">
    <text evidence="5">The sequence shown here is derived from an EMBL/GenBank/DDBJ whole genome shotgun (WGS) entry which is preliminary data.</text>
</comment>
<evidence type="ECO:0000259" key="4">
    <source>
        <dbReference type="PROSITE" id="PS50102"/>
    </source>
</evidence>
<protein>
    <recommendedName>
        <fullName evidence="4">RRM domain-containing protein</fullName>
    </recommendedName>
</protein>
<dbReference type="GO" id="GO:0003729">
    <property type="term" value="F:mRNA binding"/>
    <property type="evidence" value="ECO:0007669"/>
    <property type="project" value="TreeGrafter"/>
</dbReference>
<feature type="compositionally biased region" description="Basic and acidic residues" evidence="3">
    <location>
        <begin position="237"/>
        <end position="260"/>
    </location>
</feature>
<dbReference type="InterPro" id="IPR050502">
    <property type="entry name" value="Euk_RNA-bind_prot"/>
</dbReference>
<dbReference type="PANTHER" id="PTHR48025">
    <property type="entry name" value="OS02G0815200 PROTEIN"/>
    <property type="match status" value="1"/>
</dbReference>
<evidence type="ECO:0000313" key="6">
    <source>
        <dbReference type="Proteomes" id="UP001497623"/>
    </source>
</evidence>
<evidence type="ECO:0000313" key="5">
    <source>
        <dbReference type="EMBL" id="CAL4083940.1"/>
    </source>
</evidence>
<dbReference type="AlphaFoldDB" id="A0AAV2QHZ5"/>
<dbReference type="SUPFAM" id="SSF54928">
    <property type="entry name" value="RNA-binding domain, RBD"/>
    <property type="match status" value="1"/>
</dbReference>